<organism evidence="2 3">
    <name type="scientific">Streptomyces vinaceus</name>
    <dbReference type="NCBI Taxonomy" id="1960"/>
    <lineage>
        <taxon>Bacteria</taxon>
        <taxon>Bacillati</taxon>
        <taxon>Actinomycetota</taxon>
        <taxon>Actinomycetes</taxon>
        <taxon>Kitasatosporales</taxon>
        <taxon>Streptomycetaceae</taxon>
        <taxon>Streptomyces</taxon>
    </lineage>
</organism>
<feature type="domain" description="DUF6896" evidence="1">
    <location>
        <begin position="8"/>
        <end position="127"/>
    </location>
</feature>
<gene>
    <name evidence="2" type="ORF">CP980_32960</name>
</gene>
<proteinExistence type="predicted"/>
<dbReference type="GeneID" id="95615350"/>
<reference evidence="2 3" key="1">
    <citation type="submission" date="2017-09" db="EMBL/GenBank/DDBJ databases">
        <authorList>
            <person name="Lee N."/>
            <person name="Cho B.-K."/>
        </authorList>
    </citation>
    <scope>NUCLEOTIDE SEQUENCE [LARGE SCALE GENOMIC DNA]</scope>
    <source>
        <strain evidence="2 3">ATCC 27476</strain>
    </source>
</reference>
<dbReference type="RefSeq" id="WP_150529842.1">
    <property type="nucleotide sequence ID" value="NZ_BNBW01000016.1"/>
</dbReference>
<evidence type="ECO:0000259" key="1">
    <source>
        <dbReference type="Pfam" id="PF21837"/>
    </source>
</evidence>
<sequence length="134" mass="14728">MERVGDARELVLGYVDALNAVDEATRAAIPSLERLADVVGLVRSRRILSRSGRIGTYSYTVHGAGCRFVGDNGTEVDVDFAADGSEIFDLWRLRRYGLSLPEPLDVTEQDLRTAARSLQSLLTEVRPGWFSAAN</sequence>
<name>A0A5J6JN56_STRVI</name>
<evidence type="ECO:0000313" key="3">
    <source>
        <dbReference type="Proteomes" id="UP000325563"/>
    </source>
</evidence>
<evidence type="ECO:0000313" key="2">
    <source>
        <dbReference type="EMBL" id="QEV49246.1"/>
    </source>
</evidence>
<dbReference type="KEGG" id="svn:CP980_32960"/>
<accession>A0A5J6JN56</accession>
<protein>
    <recommendedName>
        <fullName evidence="1">DUF6896 domain-containing protein</fullName>
    </recommendedName>
</protein>
<keyword evidence="3" id="KW-1185">Reference proteome</keyword>
<dbReference type="InterPro" id="IPR054191">
    <property type="entry name" value="DUF6896"/>
</dbReference>
<dbReference type="Pfam" id="PF21837">
    <property type="entry name" value="DUF6896"/>
    <property type="match status" value="1"/>
</dbReference>
<dbReference type="AlphaFoldDB" id="A0A5J6JN56"/>
<dbReference type="EMBL" id="CP023692">
    <property type="protein sequence ID" value="QEV49246.1"/>
    <property type="molecule type" value="Genomic_DNA"/>
</dbReference>
<dbReference type="Proteomes" id="UP000325563">
    <property type="component" value="Chromosome"/>
</dbReference>